<evidence type="ECO:0000313" key="2">
    <source>
        <dbReference type="Proteomes" id="UP001378956"/>
    </source>
</evidence>
<evidence type="ECO:0000313" key="1">
    <source>
        <dbReference type="EMBL" id="MEJ2904285.1"/>
    </source>
</evidence>
<dbReference type="Proteomes" id="UP001378956">
    <property type="component" value="Unassembled WGS sequence"/>
</dbReference>
<gene>
    <name evidence="1" type="ORF">WAE58_17730</name>
</gene>
<organism evidence="1 2">
    <name type="scientific">Pedobacter panaciterrae</name>
    <dbReference type="NCBI Taxonomy" id="363849"/>
    <lineage>
        <taxon>Bacteria</taxon>
        <taxon>Pseudomonadati</taxon>
        <taxon>Bacteroidota</taxon>
        <taxon>Sphingobacteriia</taxon>
        <taxon>Sphingobacteriales</taxon>
        <taxon>Sphingobacteriaceae</taxon>
        <taxon>Pedobacter</taxon>
    </lineage>
</organism>
<sequence>MNAYKKEWIDLLLKQNYPGWLIADDRDNIFINIPEDQDLEIAMAEFKKKIRSLTLKIKTKPDKLGFFIGNSKDSRFYELNA</sequence>
<keyword evidence="2" id="KW-1185">Reference proteome</keyword>
<dbReference type="EMBL" id="JBBEUB010000006">
    <property type="protein sequence ID" value="MEJ2904285.1"/>
    <property type="molecule type" value="Genomic_DNA"/>
</dbReference>
<reference evidence="1 2" key="1">
    <citation type="submission" date="2024-03" db="EMBL/GenBank/DDBJ databases">
        <title>Sequence of Lycoming College Course Isolates.</title>
        <authorList>
            <person name="Plotts O."/>
            <person name="Newman J."/>
        </authorList>
    </citation>
    <scope>NUCLEOTIDE SEQUENCE [LARGE SCALE GENOMIC DNA]</scope>
    <source>
        <strain evidence="1 2">CJB-3</strain>
    </source>
</reference>
<dbReference type="RefSeq" id="WP_172661431.1">
    <property type="nucleotide sequence ID" value="NZ_CBFGNQ010000014.1"/>
</dbReference>
<protein>
    <submittedName>
        <fullName evidence="1">Uncharacterized protein</fullName>
    </submittedName>
</protein>
<proteinExistence type="predicted"/>
<comment type="caution">
    <text evidence="1">The sequence shown here is derived from an EMBL/GenBank/DDBJ whole genome shotgun (WGS) entry which is preliminary data.</text>
</comment>
<accession>A0ABU8NS59</accession>
<name>A0ABU8NS59_9SPHI</name>